<dbReference type="NCBIfam" id="NF012196">
    <property type="entry name" value="Ig_like_ice"/>
    <property type="match status" value="3"/>
</dbReference>
<organism evidence="6 7">
    <name type="scientific">Limnobaculum xujianqingii</name>
    <dbReference type="NCBI Taxonomy" id="2738837"/>
    <lineage>
        <taxon>Bacteria</taxon>
        <taxon>Pseudomonadati</taxon>
        <taxon>Pseudomonadota</taxon>
        <taxon>Gammaproteobacteria</taxon>
        <taxon>Enterobacterales</taxon>
        <taxon>Budviciaceae</taxon>
        <taxon>Limnobaculum</taxon>
    </lineage>
</organism>
<dbReference type="InterPro" id="IPR013783">
    <property type="entry name" value="Ig-like_fold"/>
</dbReference>
<feature type="domain" description="Bacterial Ig-like" evidence="3">
    <location>
        <begin position="1745"/>
        <end position="1815"/>
    </location>
</feature>
<feature type="domain" description="Bacterial Ig-like" evidence="3">
    <location>
        <begin position="2252"/>
        <end position="2316"/>
    </location>
</feature>
<feature type="region of interest" description="Disordered" evidence="1">
    <location>
        <begin position="154"/>
        <end position="202"/>
    </location>
</feature>
<reference evidence="6 8" key="1">
    <citation type="submission" date="2020-11" db="EMBL/GenBank/DDBJ databases">
        <title>Insectihabitans protaetiae gen. nov. sp. nov. and Insectihabitans allomyrinae sp. nov., isolated from larvae of Protaetia brevitarsis seulensis and Allomyrina dichotoma, respectively.</title>
        <authorList>
            <person name="Lee S.D."/>
            <person name="Byeon Y.-S."/>
            <person name="Kim S.-M."/>
            <person name="Yang H.L."/>
            <person name="Kim I.S."/>
        </authorList>
    </citation>
    <scope>NUCLEOTIDE SEQUENCE</scope>
    <source>
        <strain evidence="6">CWB-B4</strain>
        <strain evidence="5 8">CWB-B43</strain>
    </source>
</reference>
<dbReference type="NCBIfam" id="NF033510">
    <property type="entry name" value="Ca_tandemer"/>
    <property type="match status" value="35"/>
</dbReference>
<comment type="caution">
    <text evidence="6">The sequence shown here is derived from an EMBL/GenBank/DDBJ whole genome shotgun (WGS) entry which is preliminary data.</text>
</comment>
<dbReference type="EMBL" id="JADRCQ010000005">
    <property type="protein sequence ID" value="MBK5074496.1"/>
    <property type="molecule type" value="Genomic_DNA"/>
</dbReference>
<evidence type="ECO:0000313" key="6">
    <source>
        <dbReference type="EMBL" id="MBK5177838.1"/>
    </source>
</evidence>
<dbReference type="Proteomes" id="UP000807542">
    <property type="component" value="Unassembled WGS sequence"/>
</dbReference>
<evidence type="ECO:0000313" key="7">
    <source>
        <dbReference type="Proteomes" id="UP000807542"/>
    </source>
</evidence>
<name>A0A9D7AKV8_9GAMM</name>
<dbReference type="RefSeq" id="WP_228399025.1">
    <property type="nucleotide sequence ID" value="NZ_JADRCP010000005.1"/>
</dbReference>
<feature type="domain" description="Bacterial Ig-like" evidence="3">
    <location>
        <begin position="838"/>
        <end position="907"/>
    </location>
</feature>
<feature type="domain" description="Bacterial Ig-like" evidence="3">
    <location>
        <begin position="1437"/>
        <end position="1506"/>
    </location>
</feature>
<feature type="region of interest" description="Disordered" evidence="1">
    <location>
        <begin position="3852"/>
        <end position="3890"/>
    </location>
</feature>
<accession>A0A9D7AKV8</accession>
<protein>
    <submittedName>
        <fullName evidence="6">Ig-like domain-containing protein</fullName>
    </submittedName>
</protein>
<evidence type="ECO:0000259" key="4">
    <source>
        <dbReference type="Pfam" id="PF22783"/>
    </source>
</evidence>
<evidence type="ECO:0000259" key="3">
    <source>
        <dbReference type="Pfam" id="PF19077"/>
    </source>
</evidence>
<dbReference type="Pfam" id="PF19077">
    <property type="entry name" value="Big_13"/>
    <property type="match status" value="12"/>
</dbReference>
<feature type="domain" description="Bacterial Ig-like" evidence="3">
    <location>
        <begin position="308"/>
        <end position="392"/>
    </location>
</feature>
<feature type="domain" description="Bacterial Ig-like" evidence="3">
    <location>
        <begin position="408"/>
        <end position="506"/>
    </location>
</feature>
<feature type="domain" description="Ig-like" evidence="2">
    <location>
        <begin position="2367"/>
        <end position="2420"/>
    </location>
</feature>
<feature type="domain" description="Bacterial Ig-like" evidence="3">
    <location>
        <begin position="733"/>
        <end position="800"/>
    </location>
</feature>
<keyword evidence="8" id="KW-1185">Reference proteome</keyword>
<evidence type="ECO:0000313" key="5">
    <source>
        <dbReference type="EMBL" id="MBK5074496.1"/>
    </source>
</evidence>
<dbReference type="NCBIfam" id="NF033677">
    <property type="entry name" value="biofilm_BapA_N"/>
    <property type="match status" value="1"/>
</dbReference>
<feature type="domain" description="Biofilm-associated protein BapA-like prefix-like" evidence="4">
    <location>
        <begin position="11"/>
        <end position="98"/>
    </location>
</feature>
<feature type="domain" description="Bacterial Ig-like" evidence="3">
    <location>
        <begin position="645"/>
        <end position="707"/>
    </location>
</feature>
<dbReference type="Gene3D" id="2.60.40.10">
    <property type="entry name" value="Immunoglobulins"/>
    <property type="match status" value="35"/>
</dbReference>
<dbReference type="Pfam" id="PF12245">
    <property type="entry name" value="Big_3_2"/>
    <property type="match status" value="1"/>
</dbReference>
<proteinExistence type="predicted"/>
<dbReference type="Proteomes" id="UP001296969">
    <property type="component" value="Unassembled WGS sequence"/>
</dbReference>
<evidence type="ECO:0000256" key="1">
    <source>
        <dbReference type="SAM" id="MobiDB-lite"/>
    </source>
</evidence>
<sequence length="4056" mass="411258">MAQENSVLGTVEVVARNNGAQLAHYTQGSQVVTLTQSSVVRIHGTSALVSSYERQGNDLIVHMKDGSTVRYQGFFTLDEKGEHSELVFDDGKETQHAVFPLADLPGPAAAETISPTYATIGTDSLIDDGLSATAIAGIIGALAVGAGIAIAAGGSGGGGHHSSDQDNGGNLGNGDGGNNSGNNGNNGGGNNNGNSNATAPTIKVNPFATDDVLNAAEAKSVQTISGSTSHVEAGQTVTITLGGKTYTTQVAADGSWQVSVPAADLQLLADGKTSLQVSVSNQAGLTAQDSHDVTIDITAPVLTISSFAGDNTLDATESTANQTVSGTAIGAEGQIVTITLGQNSYTATVDAQGNWQTVISSSDLQALADGNYTLNATVSDAAGNSANGSLDIVKITVPAISINTFGGDDKIDSAESKTDQVLSGMTQNAQPGSSVVVNISDGSALARSLSSGGQTYLATVGADGSWHLTIPAGAMEQFSSGTYTIVATVTNLDGQTATDTHTFVVDLEQPGISIAIVSNDDYLSAVEATQNLSIDGVTTGVVAGSVVIVTLNGKSYQAIVDGSGHWSALVPSSDLKLLSDGATTITAAVTAPAGTFSAEHTLNVLINQLPQPTLNTPFGDGIINAAEELLSQTLQGKSGLIGAGQSVVVSLNGKSYVATVDAQGNWSVNIPGADLQLLSDGSFPLVVKATDIAGNIGSITRDIVVDTTPPTLAIKAFATDNILTTSEMAATQTISGSASISEQGQTVIITLNGKSYQAVVGADGQWSTSVPSADLQLLSSGNYTITVSLQDLAGNSTQISQIIGVKTALPGVTILPFTGDDVLNGSEVKTDQLLSGSTTNAETGSLITVVLNGQTYTTQVLADGSWSVMVPAEDLAKLANGTFNIQVSVTDLAGQTAETNHSFTVDNNQGGIAIGIVATDDYLSLQESGQTLLINGTTSHVIAGQLVTVVLNGKTYIAIVQQDGSWQASVSSNDLQLLQDGKATIVASVIDSDGNLATTSHDFTVIIHELPQLTINTPFGDGYLNAQENQSNQTLSGNTNVKGAGQVVTVTVGNNTYQASVDADGQWSVSLPTGALQQLPEGSVLINVSCTDAAGNVGSLTTTATVDRLPPLLTVNSFTGDDRLNIAEALVDQTLSGTVSGAENGQVITVLLNGKTYTTTVNGSNWSVNIPAADLAALQDGQQNIQVSVSDIAGNTTLVQHPVEINANPFSAPLISVYPFAGNDILSAAEQQVDQLVTGKVLNVEEGQTVTVVLNGQSYYGVVTAGGNWAVSIPSSVLAALSNGDYNLQVSVSDLSGNSASTIHGFTVDTLASSISIAPVTGDDYLNLVEASHGFFITGTSVGVLLGTTVTLTLNGKSYVTAVLPNGTWFVAVALEDALALADGTATIVVSTIDNSGNVIFGSHNFTVITTVLPDASINLPFGDGYLNLQESTQNQTLSGSTGVTGSGQHVTVTIKGIDYAATVDSNGNWQVTIPSADLTALSDGPQPITVVATDVAGNSSTLNSVAIIDRTPPVLSMNVVSGDNIVNASDVQAAIPINGLASPGDAGQLVLLTLSSTGVTYSGIVQSDGSWSILLPAGELAGIADGTVNVSVSLTDVAGNTTTFPATFTLDTAAEVHINAISGDNYINALESAAPLVIFGTSAYIEANQTVTITLNGKTYTTTIQPDGSWSYTVPTADVQQLPDGTLNATVSVTDIAGNTAQDSHAVTVISDSDNLPKLHLNIIAGNDVIDRSEAQSDVVISGFTQNVTQGQIVSITLNNVKYTAVVDADGNWSLTLPAQVVQGLPQGSQTVTVEVSDLAGNPVTVSHTIQVDTVPPLLTIDIFAGNNILNFDEASLGQLLSGTTEAGLKVNITLNGVTTQVTADSGGHWELALSASDLLALTSGQVSVIAVSVADEAGNISSGSLNLTVATTLPVVTLDKPFTDGLLNIIEATAGGVITGTTTALGATGTITITIGGQNYPVVVTGDGNWSATIPPGALLSLTDGSVPIVITAVDSAGNTTSVLSSLDALVHTLPTAELKAPLFGDDVLNLSEATSGQILTGKSGLTGLGQTVEVTLDGTKYSGSVDINGNWTVLLPPNVLLALQDGSHDISVTLSDRVGNSSTSSELTFNAVTHNLPAPTLDLPFVDGILNATEAAAGGTLTGSTHVSGAGQSVTVSINGQSHSATVDSDGNWSLTLTSGDLTALPDGTWPVTIIATDSAGNTVNGSASVEVLTHTLPNAKINLPFGDGLLNIAEANALTGQVISGTTGITGTGQTVTVTIDGKPQIVTVSDNGQWSVSLDSTALNALGTGEHDIQVKVTDKAGNTSQQDLSFDALLTLPTLTITQPFGDGILNLSEAGNSSTISGTTNANISGLGATLTLTINGVSYPTSIDSNGNWSANIPANALSTLTSGGTYPINLTVTDAAGNSTSISQNFSTQFSLPQPTLATPFGDTYLNISESGVNQTLSGQLNVVGDPTKAKVSVSVGGINHDAVVNADGTWSLTLTSSELTGLGNGDKAIVVTVTDEALNTNSVSGLAHFSLTPPAITINAFAGDNLLNYAESHQTQILSGTTSNVEVGQTVQITIGGLSRSAQVTTDGSWSITLTPTELALLASGQITATVADKAGNSANAPAITLTVDTSVPTPFLTLDPVSGDNAINLSESGGMLTISGTADPSMATQIVSLSLGGLIIPAATIGLDGKWSVTIPSIALLQDGNYVLSASTLGGVTASANILVDRVPPQLTVAVFAGNDVLNASEAGSVQILRGTGSEIGTNVSIKIHGVTHYAQVQSDGSWSLSLSSAELKTLPQGPQDIVVELADKAGNLTSVTHPITVDTITPFLTVDALGVGNVLTAAEILLGLPLGGKGDPGDTVTVTLGPLQLSAIVDENGNWSVNFPTVRLETLTDGPQVINVSVGDSAGNVTSVNVGLNVALNSSLGAGISTIFGPDGILNLAESLLTQTLTGTATGDYNGAKVSVTILGQTFTANVGNNGKWSIDLTPDLWLGLTAKTLDVNVSITDANENTVNQLIHVGLALTDLPIINNILAFGDNFLNKAETALDQLISGTIGNMAAGTTVSVTLGTNTYSAGIDANGNWSVSIPKTDLASLLDGITKVGVTVTDAAGNVVKQSIDLDVITHNLPTIKFNPLFGDGVLSLSDLLGLVSISGTSTGLAGRTITLSIAGSSTLNAVVGSDGSWSAELTPSIINILKGIGSGDITVSASATDIASNPVNVSAGVHLSLLAPLLQTVSVFGDGLLNAVDASASQLISGTISNAPEGTKVSVLLGGKTFAGVTLANGSFSIALLPSDLSQLPDGPLTAAITITTPDGNTNTGSASVVVGLKNLPQITLDPLFNGDGFLNHLEAGVAQLISGTVTNLTSGSVTIKVGGNTLTATINSNGTWSTTIPTNVLNLLPDGPLAVSVSVSDGVGNTASAGVSLNTIIHSLPTISIGSIFGDGILSLVDLLTSQVISGTSSNLAVGAEISVKLGSLAYIAKVGVGGAWSLSIPPLDLKALLDGNFSVDVSVKDVAGNEATASGLLNVISHVLPTLSLDSIFNNGNLNAVDIQNVQVISGSATNAQGSIVNITLGQNHYTATVDANGKWTLSVPTLDLSALADGSFNVSAALTNAAGEVANAVGKLDVITHNLPNISLGSLFGNDGILNILDAGQTQTLSGTLSNLVGGSVVVTLGSTNYTATVGSNGTWSLSLPPSVLSLLKDGSLHVGVTVTDKVGNTKTDGTDIYVKLSPPLLSYNPLATLDITTLLTKGLTIGGSSRNLKVGADVNITLLGLASLTAQVKADGSWSANIHLTLAQLLTLNLLSPILHLSAQDEAQNGFSVDLGLGTVLNLPPLAVAAQAEPLMHEVDAAANSDASHSTQLLSTENTTEERLTSSLSSESHQASSGTEQSAASVSGTFTIGGVTIDLADGTHNSGTSVQGSSGNDVIHLSTLGFGYIDGGAGIDTLVLDGANLHLDLTQLGEKITNIDIFDLGLSGSNSITLDLNEALNVKDPTQEQLLIKGSEGDKVNLVHGQGDIWNLNGQSTIGGVIYDVYHNSSQGNNTLGDVLVQQGLHVNLV</sequence>
<dbReference type="Pfam" id="PF22783">
    <property type="entry name" value="BapA_N"/>
    <property type="match status" value="1"/>
</dbReference>
<gene>
    <name evidence="6" type="ORF">I2492_16060</name>
    <name evidence="5" type="ORF">I2493_15940</name>
</gene>
<dbReference type="InterPro" id="IPR022038">
    <property type="entry name" value="Ig-like_bact"/>
</dbReference>
<feature type="domain" description="Bacterial Ig-like" evidence="3">
    <location>
        <begin position="2144"/>
        <end position="2215"/>
    </location>
</feature>
<evidence type="ECO:0000313" key="8">
    <source>
        <dbReference type="Proteomes" id="UP001296969"/>
    </source>
</evidence>
<dbReference type="InterPro" id="IPR048051">
    <property type="entry name" value="BapA-like_prefix-like"/>
</dbReference>
<dbReference type="InterPro" id="IPR044016">
    <property type="entry name" value="Big_13"/>
</dbReference>
<feature type="compositionally biased region" description="Gly residues" evidence="1">
    <location>
        <begin position="169"/>
        <end position="191"/>
    </location>
</feature>
<feature type="domain" description="Bacterial Ig-like" evidence="3">
    <location>
        <begin position="1644"/>
        <end position="1710"/>
    </location>
</feature>
<evidence type="ECO:0000259" key="2">
    <source>
        <dbReference type="Pfam" id="PF12245"/>
    </source>
</evidence>
<dbReference type="EMBL" id="JADRCP010000005">
    <property type="protein sequence ID" value="MBK5177838.1"/>
    <property type="molecule type" value="Genomic_DNA"/>
</dbReference>
<feature type="domain" description="Bacterial Ig-like" evidence="3">
    <location>
        <begin position="1029"/>
        <end position="1107"/>
    </location>
</feature>
<feature type="compositionally biased region" description="Polar residues" evidence="1">
    <location>
        <begin position="3879"/>
        <end position="3890"/>
    </location>
</feature>
<feature type="domain" description="Bacterial Ig-like" evidence="3">
    <location>
        <begin position="1246"/>
        <end position="1310"/>
    </location>
</feature>
<dbReference type="InterPro" id="IPR049826">
    <property type="entry name" value="Ig-like_ice"/>
</dbReference>